<dbReference type="Proteomes" id="UP000186817">
    <property type="component" value="Unassembled WGS sequence"/>
</dbReference>
<evidence type="ECO:0000313" key="2">
    <source>
        <dbReference type="EMBL" id="OLP95386.1"/>
    </source>
</evidence>
<dbReference type="AlphaFoldDB" id="A0A1Q9DJP9"/>
<gene>
    <name evidence="2" type="ORF">AK812_SmicGene22493</name>
</gene>
<accession>A0A1Q9DJP9</accession>
<comment type="caution">
    <text evidence="2">The sequence shown here is derived from an EMBL/GenBank/DDBJ whole genome shotgun (WGS) entry which is preliminary data.</text>
</comment>
<feature type="region of interest" description="Disordered" evidence="1">
    <location>
        <begin position="1"/>
        <end position="33"/>
    </location>
</feature>
<dbReference type="EMBL" id="LSRX01000504">
    <property type="protein sequence ID" value="OLP95386.1"/>
    <property type="molecule type" value="Genomic_DNA"/>
</dbReference>
<sequence length="161" mass="18518">MPPKATAKRVIKKPAFKKPAKKDDKKQADEVPGFDEDWSFDMLLWNRVREQRCEANVAANWLAAGEIDNSAGLSEWTIPRDDDEKRDDDKFLDKLNETFALFSPPLWNYLIKALTELSYVSDLPMNLEDETMAIAHNFLSGWMVNERRMVHPAEEAFAVNS</sequence>
<keyword evidence="3" id="KW-1185">Reference proteome</keyword>
<evidence type="ECO:0000256" key="1">
    <source>
        <dbReference type="SAM" id="MobiDB-lite"/>
    </source>
</evidence>
<protein>
    <submittedName>
        <fullName evidence="2">Uncharacterized protein</fullName>
    </submittedName>
</protein>
<feature type="compositionally biased region" description="Basic residues" evidence="1">
    <location>
        <begin position="1"/>
        <end position="20"/>
    </location>
</feature>
<reference evidence="2 3" key="1">
    <citation type="submission" date="2016-02" db="EMBL/GenBank/DDBJ databases">
        <title>Genome analysis of coral dinoflagellate symbionts highlights evolutionary adaptations to a symbiotic lifestyle.</title>
        <authorList>
            <person name="Aranda M."/>
            <person name="Li Y."/>
            <person name="Liew Y.J."/>
            <person name="Baumgarten S."/>
            <person name="Simakov O."/>
            <person name="Wilson M."/>
            <person name="Piel J."/>
            <person name="Ashoor H."/>
            <person name="Bougouffa S."/>
            <person name="Bajic V.B."/>
            <person name="Ryu T."/>
            <person name="Ravasi T."/>
            <person name="Bayer T."/>
            <person name="Micklem G."/>
            <person name="Kim H."/>
            <person name="Bhak J."/>
            <person name="Lajeunesse T.C."/>
            <person name="Voolstra C.R."/>
        </authorList>
    </citation>
    <scope>NUCLEOTIDE SEQUENCE [LARGE SCALE GENOMIC DNA]</scope>
    <source>
        <strain evidence="2 3">CCMP2467</strain>
    </source>
</reference>
<proteinExistence type="predicted"/>
<name>A0A1Q9DJP9_SYMMI</name>
<evidence type="ECO:0000313" key="3">
    <source>
        <dbReference type="Proteomes" id="UP000186817"/>
    </source>
</evidence>
<organism evidence="2 3">
    <name type="scientific">Symbiodinium microadriaticum</name>
    <name type="common">Dinoflagellate</name>
    <name type="synonym">Zooxanthella microadriatica</name>
    <dbReference type="NCBI Taxonomy" id="2951"/>
    <lineage>
        <taxon>Eukaryota</taxon>
        <taxon>Sar</taxon>
        <taxon>Alveolata</taxon>
        <taxon>Dinophyceae</taxon>
        <taxon>Suessiales</taxon>
        <taxon>Symbiodiniaceae</taxon>
        <taxon>Symbiodinium</taxon>
    </lineage>
</organism>